<dbReference type="InterPro" id="IPR005771">
    <property type="entry name" value="GalU_uridylyltTrfase_bac/arc"/>
</dbReference>
<dbReference type="InterPro" id="IPR029044">
    <property type="entry name" value="Nucleotide-diphossugar_trans"/>
</dbReference>
<comment type="similarity">
    <text evidence="1">Belongs to the UDPGP type 2 family.</text>
</comment>
<dbReference type="EMBL" id="LCCW01000051">
    <property type="protein sequence ID" value="KKS39929.1"/>
    <property type="molecule type" value="Genomic_DNA"/>
</dbReference>
<dbReference type="SUPFAM" id="SSF53448">
    <property type="entry name" value="Nucleotide-diphospho-sugar transferases"/>
    <property type="match status" value="1"/>
</dbReference>
<name>A0A0G0YTJ5_9BACT</name>
<feature type="domain" description="Nucleotidyl transferase" evidence="6">
    <location>
        <begin position="7"/>
        <end position="267"/>
    </location>
</feature>
<accession>A0A0G0YTJ5</accession>
<evidence type="ECO:0000256" key="2">
    <source>
        <dbReference type="ARBA" id="ARBA00012415"/>
    </source>
</evidence>
<sequence length="297" mass="34093">MQQKIRKAVIPVAGFGTRFLPATKAMPKEMLPVVDKPIIQFIVEEAVAAGIEDVILVTGWHKRIIEDHFDYPFELEQRLKKAGKTREFQEIQRIASMANFIYVRQKGLSGNGTAILNTRSVVGDEPFFAAWGDELFDAKPSRISQLLKLWRKYQQPIISAIEPRSKADANHYGIIYGKEVEKGVWQVKELREKPGEDKVRSPFLTSVSGYILTPDIFPILEKLQAGIDGEVWLVDGIRELARRRPVYACQLEKTTHCDTGDKLEYLKTIIRFALKRKEYREDLKKYLIETLKITSEL</sequence>
<dbReference type="Gene3D" id="3.90.550.10">
    <property type="entry name" value="Spore Coat Polysaccharide Biosynthesis Protein SpsA, Chain A"/>
    <property type="match status" value="1"/>
</dbReference>
<protein>
    <recommendedName>
        <fullName evidence="2">UTP--glucose-1-phosphate uridylyltransferase</fullName>
        <ecNumber evidence="2">2.7.7.9</ecNumber>
    </recommendedName>
</protein>
<keyword evidence="3 7" id="KW-0808">Transferase</keyword>
<dbReference type="Proteomes" id="UP000034516">
    <property type="component" value="Unassembled WGS sequence"/>
</dbReference>
<comment type="catalytic activity">
    <reaction evidence="5">
        <text>alpha-D-glucose 1-phosphate + UTP + H(+) = UDP-alpha-D-glucose + diphosphate</text>
        <dbReference type="Rhea" id="RHEA:19889"/>
        <dbReference type="ChEBI" id="CHEBI:15378"/>
        <dbReference type="ChEBI" id="CHEBI:33019"/>
        <dbReference type="ChEBI" id="CHEBI:46398"/>
        <dbReference type="ChEBI" id="CHEBI:58601"/>
        <dbReference type="ChEBI" id="CHEBI:58885"/>
        <dbReference type="EC" id="2.7.7.9"/>
    </reaction>
</comment>
<evidence type="ECO:0000256" key="5">
    <source>
        <dbReference type="ARBA" id="ARBA00048128"/>
    </source>
</evidence>
<dbReference type="PANTHER" id="PTHR43197:SF1">
    <property type="entry name" value="UTP--GLUCOSE-1-PHOSPHATE URIDYLYLTRANSFERASE"/>
    <property type="match status" value="1"/>
</dbReference>
<evidence type="ECO:0000313" key="7">
    <source>
        <dbReference type="EMBL" id="KKS39929.1"/>
    </source>
</evidence>
<dbReference type="GO" id="GO:0003983">
    <property type="term" value="F:UTP:glucose-1-phosphate uridylyltransferase activity"/>
    <property type="evidence" value="ECO:0007669"/>
    <property type="project" value="UniProtKB-EC"/>
</dbReference>
<evidence type="ECO:0000256" key="4">
    <source>
        <dbReference type="ARBA" id="ARBA00022695"/>
    </source>
</evidence>
<dbReference type="Pfam" id="PF00483">
    <property type="entry name" value="NTP_transferase"/>
    <property type="match status" value="1"/>
</dbReference>
<evidence type="ECO:0000256" key="3">
    <source>
        <dbReference type="ARBA" id="ARBA00022679"/>
    </source>
</evidence>
<evidence type="ECO:0000313" key="8">
    <source>
        <dbReference type="Proteomes" id="UP000034516"/>
    </source>
</evidence>
<dbReference type="PANTHER" id="PTHR43197">
    <property type="entry name" value="UTP--GLUCOSE-1-PHOSPHATE URIDYLYLTRANSFERASE"/>
    <property type="match status" value="1"/>
</dbReference>
<dbReference type="GO" id="GO:0006011">
    <property type="term" value="P:UDP-alpha-D-glucose metabolic process"/>
    <property type="evidence" value="ECO:0007669"/>
    <property type="project" value="InterPro"/>
</dbReference>
<dbReference type="PATRIC" id="fig|1618677.3.peg.819"/>
<dbReference type="InterPro" id="IPR005835">
    <property type="entry name" value="NTP_transferase_dom"/>
</dbReference>
<evidence type="ECO:0000259" key="6">
    <source>
        <dbReference type="Pfam" id="PF00483"/>
    </source>
</evidence>
<gene>
    <name evidence="7" type="ORF">UV02_C0051G0003</name>
</gene>
<dbReference type="AlphaFoldDB" id="A0A0G0YTJ5"/>
<evidence type="ECO:0000256" key="1">
    <source>
        <dbReference type="ARBA" id="ARBA00006890"/>
    </source>
</evidence>
<proteinExistence type="inferred from homology"/>
<keyword evidence="4" id="KW-0548">Nucleotidyltransferase</keyword>
<organism evidence="7 8">
    <name type="scientific">Candidatus Kuenenbacteria bacterium GW2011_GWA2_42_15</name>
    <dbReference type="NCBI Taxonomy" id="1618677"/>
    <lineage>
        <taxon>Bacteria</taxon>
        <taxon>Candidatus Kueneniibacteriota</taxon>
    </lineage>
</organism>
<dbReference type="EC" id="2.7.7.9" evidence="2"/>
<dbReference type="CDD" id="cd02541">
    <property type="entry name" value="UGPase_prokaryotic"/>
    <property type="match status" value="1"/>
</dbReference>
<comment type="caution">
    <text evidence="7">The sequence shown here is derived from an EMBL/GenBank/DDBJ whole genome shotgun (WGS) entry which is preliminary data.</text>
</comment>
<reference evidence="7 8" key="1">
    <citation type="journal article" date="2015" name="Nature">
        <title>rRNA introns, odd ribosomes, and small enigmatic genomes across a large radiation of phyla.</title>
        <authorList>
            <person name="Brown C.T."/>
            <person name="Hug L.A."/>
            <person name="Thomas B.C."/>
            <person name="Sharon I."/>
            <person name="Castelle C.J."/>
            <person name="Singh A."/>
            <person name="Wilkins M.J."/>
            <person name="Williams K.H."/>
            <person name="Banfield J.F."/>
        </authorList>
    </citation>
    <scope>NUCLEOTIDE SEQUENCE [LARGE SCALE GENOMIC DNA]</scope>
</reference>